<reference evidence="10" key="1">
    <citation type="submission" date="2010-06" db="EMBL/GenBank/DDBJ databases">
        <authorList>
            <person name="Jiang H."/>
            <person name="Abraham K."/>
            <person name="Ali S."/>
            <person name="Alsbrooks S.L."/>
            <person name="Anim B.N."/>
            <person name="Anosike U.S."/>
            <person name="Attaway T."/>
            <person name="Bandaranaike D.P."/>
            <person name="Battles P.K."/>
            <person name="Bell S.N."/>
            <person name="Bell A.V."/>
            <person name="Beltran B."/>
            <person name="Bickham C."/>
            <person name="Bustamante Y."/>
            <person name="Caleb T."/>
            <person name="Canada A."/>
            <person name="Cardenas V."/>
            <person name="Carter K."/>
            <person name="Chacko J."/>
            <person name="Chandrabose M.N."/>
            <person name="Chavez D."/>
            <person name="Chavez A."/>
            <person name="Chen L."/>
            <person name="Chu H.-S."/>
            <person name="Claassen K.J."/>
            <person name="Cockrell R."/>
            <person name="Collins M."/>
            <person name="Cooper J.A."/>
            <person name="Cree A."/>
            <person name="Curry S.M."/>
            <person name="Da Y."/>
            <person name="Dao M.D."/>
            <person name="Das B."/>
            <person name="Davila M.-L."/>
            <person name="Davy-Carroll L."/>
            <person name="Denson S."/>
            <person name="Dinh H."/>
            <person name="Ebong V.E."/>
            <person name="Edwards J.R."/>
            <person name="Egan A."/>
            <person name="El-Daye J."/>
            <person name="Escobedo L."/>
            <person name="Fernandez S."/>
            <person name="Fernando P.R."/>
            <person name="Flagg N."/>
            <person name="Forbes L.D."/>
            <person name="Fowler R.G."/>
            <person name="Fu Q."/>
            <person name="Gabisi R.A."/>
            <person name="Ganer J."/>
            <person name="Garbino Pronczuk A."/>
            <person name="Garcia R.M."/>
            <person name="Garner T."/>
            <person name="Garrett T.E."/>
            <person name="Gonzalez D.A."/>
            <person name="Hamid H."/>
            <person name="Hawkins E.S."/>
            <person name="Hirani K."/>
            <person name="Hogues M.E."/>
            <person name="Hollins B."/>
            <person name="Hsiao C.-H."/>
            <person name="Jabil R."/>
            <person name="James M.L."/>
            <person name="Jhangiani S.N."/>
            <person name="Johnson B."/>
            <person name="Johnson Q."/>
            <person name="Joshi V."/>
            <person name="Kalu J.B."/>
            <person name="Kam C."/>
            <person name="Kashfia A."/>
            <person name="Keebler J."/>
            <person name="Kisamo H."/>
            <person name="Kovar C.L."/>
            <person name="Lago L.A."/>
            <person name="Lai C.-Y."/>
            <person name="Laidlaw J."/>
            <person name="Lara F."/>
            <person name="Le T.-K."/>
            <person name="Lee S.L."/>
            <person name="Legall F.H."/>
            <person name="Lemon S.J."/>
            <person name="Lewis L.R."/>
            <person name="Li B."/>
            <person name="Liu Y."/>
            <person name="Liu Y.-S."/>
            <person name="Lopez J."/>
            <person name="Lozado R.J."/>
            <person name="Lu J."/>
            <person name="Madu R.C."/>
            <person name="Maheshwari M."/>
            <person name="Maheshwari R."/>
            <person name="Malloy K."/>
            <person name="Martinez E."/>
            <person name="Mathew T."/>
            <person name="Mercado I.C."/>
            <person name="Mercado C."/>
            <person name="Meyer B."/>
            <person name="Montgomery K."/>
            <person name="Morgan M.B."/>
            <person name="Munidasa M."/>
            <person name="Nazareth L.V."/>
            <person name="Nelson J."/>
            <person name="Ng B.M."/>
            <person name="Nguyen N.B."/>
            <person name="Nguyen P.Q."/>
            <person name="Nguyen T."/>
            <person name="Obregon M."/>
            <person name="Okwuonu G.O."/>
            <person name="Onwere C.G."/>
            <person name="Orozco G."/>
            <person name="Parra A."/>
            <person name="Patel S."/>
            <person name="Patil S."/>
            <person name="Perez A."/>
            <person name="Perez Y."/>
            <person name="Pham C."/>
            <person name="Primus E.L."/>
            <person name="Pu L.-L."/>
            <person name="Puazo M."/>
            <person name="Qin X."/>
            <person name="Quiroz J.B."/>
            <person name="Reese J."/>
            <person name="Richards S."/>
            <person name="Rives C.M."/>
            <person name="Robberts R."/>
            <person name="Ruiz S.J."/>
            <person name="Ruiz M.J."/>
            <person name="Santibanez J."/>
            <person name="Schneider B.W."/>
            <person name="Sisson I."/>
            <person name="Smith M."/>
            <person name="Sodergren E."/>
            <person name="Song X.-Z."/>
            <person name="Song B.B."/>
            <person name="Summersgill H."/>
            <person name="Thelus R."/>
            <person name="Thornton R.D."/>
            <person name="Trejos Z.Y."/>
            <person name="Usmani K."/>
            <person name="Vattathil S."/>
            <person name="Villasana D."/>
            <person name="Walker D.L."/>
            <person name="Wang S."/>
            <person name="Wang K."/>
            <person name="White C.S."/>
            <person name="Williams A.C."/>
            <person name="Williamson J."/>
            <person name="Wilson K."/>
            <person name="Woghiren I.O."/>
            <person name="Woodworth J.R."/>
            <person name="Worley K.C."/>
            <person name="Wright R.A."/>
            <person name="Wu W."/>
            <person name="Young L."/>
            <person name="Zhang L."/>
            <person name="Zhang J."/>
            <person name="Zhu Y."/>
            <person name="Muzny D.M."/>
            <person name="Weinstock G."/>
            <person name="Gibbs R.A."/>
        </authorList>
    </citation>
    <scope>NUCLEOTIDE SEQUENCE [LARGE SCALE GENOMIC DNA]</scope>
    <source>
        <strain evidence="10">LSR1</strain>
    </source>
</reference>
<evidence type="ECO:0000256" key="6">
    <source>
        <dbReference type="ARBA" id="ARBA00022801"/>
    </source>
</evidence>
<evidence type="ECO:0000313" key="10">
    <source>
        <dbReference type="Proteomes" id="UP000007819"/>
    </source>
</evidence>
<keyword evidence="5" id="KW-0479">Metal-binding</keyword>
<dbReference type="GeneID" id="107885262"/>
<dbReference type="GO" id="GO:0004518">
    <property type="term" value="F:nuclease activity"/>
    <property type="evidence" value="ECO:0007669"/>
    <property type="project" value="UniProtKB-KW"/>
</dbReference>
<reference evidence="9" key="2">
    <citation type="submission" date="2022-06" db="UniProtKB">
        <authorList>
            <consortium name="EnsemblMetazoa"/>
        </authorList>
    </citation>
    <scope>IDENTIFICATION</scope>
</reference>
<keyword evidence="7" id="KW-0539">Nucleus</keyword>
<evidence type="ECO:0000256" key="1">
    <source>
        <dbReference type="ARBA" id="ARBA00001968"/>
    </source>
</evidence>
<evidence type="ECO:0000259" key="8">
    <source>
        <dbReference type="Pfam" id="PF13359"/>
    </source>
</evidence>
<dbReference type="PANTHER" id="PTHR22930">
    <property type="match status" value="1"/>
</dbReference>
<organism evidence="9 10">
    <name type="scientific">Acyrthosiphon pisum</name>
    <name type="common">Pea aphid</name>
    <dbReference type="NCBI Taxonomy" id="7029"/>
    <lineage>
        <taxon>Eukaryota</taxon>
        <taxon>Metazoa</taxon>
        <taxon>Ecdysozoa</taxon>
        <taxon>Arthropoda</taxon>
        <taxon>Hexapoda</taxon>
        <taxon>Insecta</taxon>
        <taxon>Pterygota</taxon>
        <taxon>Neoptera</taxon>
        <taxon>Paraneoptera</taxon>
        <taxon>Hemiptera</taxon>
        <taxon>Sternorrhyncha</taxon>
        <taxon>Aphidomorpha</taxon>
        <taxon>Aphidoidea</taxon>
        <taxon>Aphididae</taxon>
        <taxon>Macrosiphini</taxon>
        <taxon>Acyrthosiphon</taxon>
    </lineage>
</organism>
<comment type="subcellular location">
    <subcellularLocation>
        <location evidence="2">Nucleus</location>
    </subcellularLocation>
</comment>
<dbReference type="PANTHER" id="PTHR22930:SF269">
    <property type="entry name" value="NUCLEASE HARBI1-LIKE PROTEIN"/>
    <property type="match status" value="1"/>
</dbReference>
<accession>A0A8R2JL27</accession>
<evidence type="ECO:0000256" key="4">
    <source>
        <dbReference type="ARBA" id="ARBA00022722"/>
    </source>
</evidence>
<name>A0A8R2JL27_ACYPI</name>
<proteinExistence type="inferred from homology"/>
<dbReference type="OrthoDB" id="6589522at2759"/>
<dbReference type="InterPro" id="IPR027806">
    <property type="entry name" value="HARBI1_dom"/>
</dbReference>
<evidence type="ECO:0000256" key="5">
    <source>
        <dbReference type="ARBA" id="ARBA00022723"/>
    </source>
</evidence>
<dbReference type="Proteomes" id="UP000007819">
    <property type="component" value="Chromosome X"/>
</dbReference>
<keyword evidence="4" id="KW-0540">Nuclease</keyword>
<dbReference type="KEGG" id="api:107885262"/>
<keyword evidence="6" id="KW-0378">Hydrolase</keyword>
<dbReference type="AlphaFoldDB" id="A0A8R2JL27"/>
<dbReference type="GO" id="GO:0046872">
    <property type="term" value="F:metal ion binding"/>
    <property type="evidence" value="ECO:0007669"/>
    <property type="project" value="UniProtKB-KW"/>
</dbReference>
<comment type="cofactor">
    <cofactor evidence="1">
        <name>a divalent metal cation</name>
        <dbReference type="ChEBI" id="CHEBI:60240"/>
    </cofactor>
</comment>
<evidence type="ECO:0000256" key="2">
    <source>
        <dbReference type="ARBA" id="ARBA00004123"/>
    </source>
</evidence>
<protein>
    <recommendedName>
        <fullName evidence="8">DDE Tnp4 domain-containing protein</fullName>
    </recommendedName>
</protein>
<evidence type="ECO:0000256" key="3">
    <source>
        <dbReference type="ARBA" id="ARBA00006958"/>
    </source>
</evidence>
<dbReference type="EnsemblMetazoa" id="XM_029485314.1">
    <property type="protein sequence ID" value="XP_029341174.1"/>
    <property type="gene ID" value="LOC107885262"/>
</dbReference>
<evidence type="ECO:0000256" key="7">
    <source>
        <dbReference type="ARBA" id="ARBA00023242"/>
    </source>
</evidence>
<sequence>MFDKLLREEADFKQKGSGWSLKVIETMQLRINIVNPLKGGTYIDLPKHVKDKRAIINVPKTVQEWNEIISGFDSTWNFPAFGAIDGKHIIIDCPTHSGSNYFNYKGTFSIVLLALVDHNYNFTCIDVGSYGSNSDGGIFAKSSLRKSIEENKLNIPEGAVMLGDEAFPLKMYLMKPYARRNQLSKREKIYNYRPCRARRIVENGFGIMASRFRVFRKPMPLLPESVIKLVKASCALHNWLRKKCGKGNLISVDIEDHDTGRTLPGSWRNEPGPCRLVNIATSTQRNYLIEARQKRDRFADHFMGEGAVSWQSRMID</sequence>
<keyword evidence="10" id="KW-1185">Reference proteome</keyword>
<dbReference type="InterPro" id="IPR045249">
    <property type="entry name" value="HARBI1-like"/>
</dbReference>
<dbReference type="Pfam" id="PF13359">
    <property type="entry name" value="DDE_Tnp_4"/>
    <property type="match status" value="1"/>
</dbReference>
<comment type="similarity">
    <text evidence="3">Belongs to the HARBI1 family.</text>
</comment>
<feature type="domain" description="DDE Tnp4" evidence="8">
    <location>
        <begin position="84"/>
        <end position="238"/>
    </location>
</feature>
<dbReference type="RefSeq" id="XP_029341174.1">
    <property type="nucleotide sequence ID" value="XM_029485314.1"/>
</dbReference>
<evidence type="ECO:0000313" key="9">
    <source>
        <dbReference type="EnsemblMetazoa" id="XP_029341174.1"/>
    </source>
</evidence>
<dbReference type="GO" id="GO:0016787">
    <property type="term" value="F:hydrolase activity"/>
    <property type="evidence" value="ECO:0007669"/>
    <property type="project" value="UniProtKB-KW"/>
</dbReference>
<dbReference type="GO" id="GO:0005634">
    <property type="term" value="C:nucleus"/>
    <property type="evidence" value="ECO:0007669"/>
    <property type="project" value="UniProtKB-SubCell"/>
</dbReference>